<sequence>MNFLNIAFLTLTLVLSCSSESSGSNDTPIDLNLEITLVGANSNNPNGDGSGKIQVSASAQNAVRYAFRFDGEDLVESASGTIEHTFTKNGVNSYSIVAWAYSETGEFINKTVTVDVYRSDEEFATLVFSDEFEYEGSPDTQKWHHQVIPPNNGSWHNNELQHYTDRPENSFASNGTLKIHAIKEEYTASGSTKAYTSARLNSKYAFTYGRVEVRAKLPGSAGTWPAIWTLGANVNETGNYFGDQYGSVGWPLCGEIDIMEQTGWDKNSIISHFHWGDLNTQEYKDTGGETAVSNASTEFHIYSLEWDASSMKAYVDDTLVFELPNSSDKPYNHAHYLLLNIAMGGNLGGEVPANFTQDTFEIDYVRIYQ</sequence>
<dbReference type="CDD" id="cd08023">
    <property type="entry name" value="GH16_laminarinase_like"/>
    <property type="match status" value="1"/>
</dbReference>
<dbReference type="AlphaFoldDB" id="A0A6I5KWM7"/>
<dbReference type="GO" id="GO:0004553">
    <property type="term" value="F:hydrolase activity, hydrolyzing O-glycosyl compounds"/>
    <property type="evidence" value="ECO:0007669"/>
    <property type="project" value="InterPro"/>
</dbReference>
<dbReference type="InterPro" id="IPR013320">
    <property type="entry name" value="ConA-like_dom_sf"/>
</dbReference>
<dbReference type="InterPro" id="IPR000757">
    <property type="entry name" value="Beta-glucanase-like"/>
</dbReference>
<comment type="similarity">
    <text evidence="1">Belongs to the glycosyl hydrolase 16 family.</text>
</comment>
<dbReference type="InterPro" id="IPR050546">
    <property type="entry name" value="Glycosyl_Hydrlase_16"/>
</dbReference>
<name>A0A6I5KWM7_9FLAO</name>
<keyword evidence="4" id="KW-1185">Reference proteome</keyword>
<dbReference type="Proteomes" id="UP000468707">
    <property type="component" value="Unassembled WGS sequence"/>
</dbReference>
<reference evidence="3 4" key="1">
    <citation type="submission" date="2020-01" db="EMBL/GenBank/DDBJ databases">
        <title>Muricauda sediminis sp.nov. 40Bstr401.</title>
        <authorList>
            <person name="Xue Z."/>
            <person name="Zhu S."/>
            <person name="Ren N."/>
            <person name="Chen T."/>
            <person name="Chen X."/>
            <person name="Chen J."/>
            <person name="Yang J."/>
        </authorList>
    </citation>
    <scope>NUCLEOTIDE SEQUENCE [LARGE SCALE GENOMIC DNA]</scope>
    <source>
        <strain evidence="3 4">40Bstr401</strain>
    </source>
</reference>
<dbReference type="Pfam" id="PF00722">
    <property type="entry name" value="Glyco_hydro_16"/>
    <property type="match status" value="1"/>
</dbReference>
<evidence type="ECO:0000313" key="3">
    <source>
        <dbReference type="EMBL" id="NDV44209.1"/>
    </source>
</evidence>
<evidence type="ECO:0000256" key="1">
    <source>
        <dbReference type="ARBA" id="ARBA00006865"/>
    </source>
</evidence>
<evidence type="ECO:0000313" key="4">
    <source>
        <dbReference type="Proteomes" id="UP000468707"/>
    </source>
</evidence>
<organism evidence="3 4">
    <name type="scientific">Flagellimonas sediminis</name>
    <dbReference type="NCBI Taxonomy" id="2696468"/>
    <lineage>
        <taxon>Bacteria</taxon>
        <taxon>Pseudomonadati</taxon>
        <taxon>Bacteroidota</taxon>
        <taxon>Flavobacteriia</taxon>
        <taxon>Flavobacteriales</taxon>
        <taxon>Flavobacteriaceae</taxon>
        <taxon>Flagellimonas</taxon>
    </lineage>
</organism>
<comment type="caution">
    <text evidence="3">The sequence shown here is derived from an EMBL/GenBank/DDBJ whole genome shotgun (WGS) entry which is preliminary data.</text>
</comment>
<evidence type="ECO:0000259" key="2">
    <source>
        <dbReference type="PROSITE" id="PS51762"/>
    </source>
</evidence>
<dbReference type="PANTHER" id="PTHR10963:SF55">
    <property type="entry name" value="GLYCOSIDE HYDROLASE FAMILY 16 PROTEIN"/>
    <property type="match status" value="1"/>
</dbReference>
<feature type="domain" description="GH16" evidence="2">
    <location>
        <begin position="101"/>
        <end position="369"/>
    </location>
</feature>
<keyword evidence="3" id="KW-0378">Hydrolase</keyword>
<dbReference type="RefSeq" id="WP_163635649.1">
    <property type="nucleotide sequence ID" value="NZ_JAAAMI010000006.1"/>
</dbReference>
<proteinExistence type="inferred from homology"/>
<dbReference type="GO" id="GO:0005975">
    <property type="term" value="P:carbohydrate metabolic process"/>
    <property type="evidence" value="ECO:0007669"/>
    <property type="project" value="InterPro"/>
</dbReference>
<dbReference type="PANTHER" id="PTHR10963">
    <property type="entry name" value="GLYCOSYL HYDROLASE-RELATED"/>
    <property type="match status" value="1"/>
</dbReference>
<protein>
    <submittedName>
        <fullName evidence="3">Family 16 glycosylhydrolase</fullName>
    </submittedName>
</protein>
<dbReference type="EMBL" id="JAAAMI010000006">
    <property type="protein sequence ID" value="NDV44209.1"/>
    <property type="molecule type" value="Genomic_DNA"/>
</dbReference>
<gene>
    <name evidence="3" type="ORF">GTK07_12810</name>
</gene>
<dbReference type="SUPFAM" id="SSF49899">
    <property type="entry name" value="Concanavalin A-like lectins/glucanases"/>
    <property type="match status" value="1"/>
</dbReference>
<dbReference type="PROSITE" id="PS51762">
    <property type="entry name" value="GH16_2"/>
    <property type="match status" value="1"/>
</dbReference>
<accession>A0A6I5KWM7</accession>
<dbReference type="Gene3D" id="2.60.120.200">
    <property type="match status" value="1"/>
</dbReference>